<name>A0A5C1EBD6_9RHOO</name>
<feature type="region of interest" description="Disordered" evidence="1">
    <location>
        <begin position="93"/>
        <end position="126"/>
    </location>
</feature>
<evidence type="ECO:0000256" key="1">
    <source>
        <dbReference type="SAM" id="MobiDB-lite"/>
    </source>
</evidence>
<dbReference type="RefSeq" id="WP_054622194.1">
    <property type="nucleotide sequence ID" value="NZ_CP022579.1"/>
</dbReference>
<reference evidence="2 3" key="1">
    <citation type="submission" date="2017-07" db="EMBL/GenBank/DDBJ databases">
        <title>Complete genome sequence of Oryzomicrobium terrae TPP412.</title>
        <authorList>
            <person name="Chiu L.-W."/>
            <person name="Lo K.-J."/>
            <person name="Tsai Y.-M."/>
            <person name="Lin S.-S."/>
            <person name="Kuo C.-H."/>
            <person name="Liu C.-T."/>
        </authorList>
    </citation>
    <scope>NUCLEOTIDE SEQUENCE [LARGE SCALE GENOMIC DNA]</scope>
    <source>
        <strain evidence="2 3">TPP412</strain>
    </source>
</reference>
<accession>A0A5C1EBD6</accession>
<protein>
    <recommendedName>
        <fullName evidence="4">DUF721 domain-containing protein</fullName>
    </recommendedName>
</protein>
<dbReference type="InterPro" id="IPR007922">
    <property type="entry name" value="DciA-like"/>
</dbReference>
<organism evidence="2 3">
    <name type="scientific">Oryzomicrobium terrae</name>
    <dbReference type="NCBI Taxonomy" id="1735038"/>
    <lineage>
        <taxon>Bacteria</taxon>
        <taxon>Pseudomonadati</taxon>
        <taxon>Pseudomonadota</taxon>
        <taxon>Betaproteobacteria</taxon>
        <taxon>Rhodocyclales</taxon>
        <taxon>Rhodocyclaceae</taxon>
        <taxon>Oryzomicrobium</taxon>
    </lineage>
</organism>
<dbReference type="KEGG" id="otr:OTERR_25180"/>
<sequence length="141" mass="15017">MPDFINAYFDAPNGLGRLMAHARLLNRLQSAYADAVPAYLGQASRVANYKQGIVVIHTESGGVAVKLKQLSPSLTDVFLGIGVECSGIQVRVQPGPEAPEERPRPQRALTSGARQGLGELASGMADTPLRRALESLLKHSA</sequence>
<dbReference type="EMBL" id="CP022579">
    <property type="protein sequence ID" value="QEL65994.1"/>
    <property type="molecule type" value="Genomic_DNA"/>
</dbReference>
<evidence type="ECO:0008006" key="4">
    <source>
        <dbReference type="Google" id="ProtNLM"/>
    </source>
</evidence>
<evidence type="ECO:0000313" key="3">
    <source>
        <dbReference type="Proteomes" id="UP000323671"/>
    </source>
</evidence>
<keyword evidence="3" id="KW-1185">Reference proteome</keyword>
<dbReference type="Pfam" id="PF05258">
    <property type="entry name" value="DciA"/>
    <property type="match status" value="1"/>
</dbReference>
<evidence type="ECO:0000313" key="2">
    <source>
        <dbReference type="EMBL" id="QEL65994.1"/>
    </source>
</evidence>
<dbReference type="Proteomes" id="UP000323671">
    <property type="component" value="Chromosome"/>
</dbReference>
<dbReference type="AlphaFoldDB" id="A0A5C1EBD6"/>
<gene>
    <name evidence="2" type="ORF">OTERR_25180</name>
</gene>
<proteinExistence type="predicted"/>